<evidence type="ECO:0000256" key="3">
    <source>
        <dbReference type="ARBA" id="ARBA00022827"/>
    </source>
</evidence>
<evidence type="ECO:0000256" key="5">
    <source>
        <dbReference type="PIRSR" id="PIRSR000350-4"/>
    </source>
</evidence>
<gene>
    <name evidence="8" type="ORF">SAMN04487905_106227</name>
</gene>
<dbReference type="PIRSF" id="PIRSF000350">
    <property type="entry name" value="Mercury_reductase_MerA"/>
    <property type="match status" value="1"/>
</dbReference>
<dbReference type="GO" id="GO:0000166">
    <property type="term" value="F:nucleotide binding"/>
    <property type="evidence" value="ECO:0007669"/>
    <property type="project" value="UniProtKB-KW"/>
</dbReference>
<keyword evidence="4" id="KW-0547">Nucleotide-binding</keyword>
<dbReference type="AlphaFoldDB" id="A0A1H0UDP3"/>
<feature type="domain" description="Pyridine nucleotide-disulphide oxidoreductase dimerisation" evidence="6">
    <location>
        <begin position="373"/>
        <end position="478"/>
    </location>
</feature>
<dbReference type="STRING" id="405564.SAMN04487905_106227"/>
<feature type="binding site" evidence="4">
    <location>
        <position position="219"/>
    </location>
    <ligand>
        <name>NAD(+)</name>
        <dbReference type="ChEBI" id="CHEBI:57540"/>
    </ligand>
</feature>
<evidence type="ECO:0000256" key="1">
    <source>
        <dbReference type="ARBA" id="ARBA00007532"/>
    </source>
</evidence>
<dbReference type="SUPFAM" id="SSF51905">
    <property type="entry name" value="FAD/NAD(P)-binding domain"/>
    <property type="match status" value="1"/>
</dbReference>
<dbReference type="GO" id="GO:0016491">
    <property type="term" value="F:oxidoreductase activity"/>
    <property type="evidence" value="ECO:0007669"/>
    <property type="project" value="InterPro"/>
</dbReference>
<organism evidence="8 9">
    <name type="scientific">Actinopolyspora xinjiangensis</name>
    <dbReference type="NCBI Taxonomy" id="405564"/>
    <lineage>
        <taxon>Bacteria</taxon>
        <taxon>Bacillati</taxon>
        <taxon>Actinomycetota</taxon>
        <taxon>Actinomycetes</taxon>
        <taxon>Actinopolysporales</taxon>
        <taxon>Actinopolysporaceae</taxon>
        <taxon>Actinopolyspora</taxon>
    </lineage>
</organism>
<feature type="binding site" evidence="4">
    <location>
        <position position="283"/>
    </location>
    <ligand>
        <name>NAD(+)</name>
        <dbReference type="ChEBI" id="CHEBI:57540"/>
    </ligand>
</feature>
<evidence type="ECO:0000256" key="2">
    <source>
        <dbReference type="ARBA" id="ARBA00022630"/>
    </source>
</evidence>
<keyword evidence="2" id="KW-0285">Flavoprotein</keyword>
<dbReference type="InterPro" id="IPR004099">
    <property type="entry name" value="Pyr_nucl-diS_OxRdtase_dimer"/>
</dbReference>
<dbReference type="InterPro" id="IPR001100">
    <property type="entry name" value="Pyr_nuc-diS_OxRdtase"/>
</dbReference>
<proteinExistence type="inferred from homology"/>
<comment type="cofactor">
    <cofactor evidence="4">
        <name>FAD</name>
        <dbReference type="ChEBI" id="CHEBI:57692"/>
    </cofactor>
    <text evidence="4">Binds 1 FAD per subunit.</text>
</comment>
<keyword evidence="3 4" id="KW-0274">FAD</keyword>
<feature type="disulfide bond" description="Redox-active" evidence="5">
    <location>
        <begin position="57"/>
        <end position="62"/>
    </location>
</feature>
<feature type="binding site" evidence="4">
    <location>
        <begin position="159"/>
        <end position="161"/>
    </location>
    <ligand>
        <name>FAD</name>
        <dbReference type="ChEBI" id="CHEBI:57692"/>
    </ligand>
</feature>
<name>A0A1H0UDP3_9ACTN</name>
<dbReference type="OrthoDB" id="4678789at2"/>
<dbReference type="InterPro" id="IPR036188">
    <property type="entry name" value="FAD/NAD-bd_sf"/>
</dbReference>
<feature type="binding site" evidence="4">
    <location>
        <begin position="196"/>
        <end position="203"/>
    </location>
    <ligand>
        <name>NAD(+)</name>
        <dbReference type="ChEBI" id="CHEBI:57540"/>
    </ligand>
</feature>
<dbReference type="PRINTS" id="PR00411">
    <property type="entry name" value="PNDRDTASEI"/>
</dbReference>
<dbReference type="Pfam" id="PF02852">
    <property type="entry name" value="Pyr_redox_dim"/>
    <property type="match status" value="1"/>
</dbReference>
<keyword evidence="4" id="KW-0520">NAD</keyword>
<dbReference type="RefSeq" id="WP_092601448.1">
    <property type="nucleotide sequence ID" value="NZ_FNJR01000006.1"/>
</dbReference>
<dbReference type="Proteomes" id="UP000199497">
    <property type="component" value="Unassembled WGS sequence"/>
</dbReference>
<dbReference type="EMBL" id="FNJR01000006">
    <property type="protein sequence ID" value="SDP64422.1"/>
    <property type="molecule type" value="Genomic_DNA"/>
</dbReference>
<accession>A0A1H0UDP3</accession>
<comment type="similarity">
    <text evidence="1">Belongs to the class-I pyridine nucleotide-disulfide oxidoreductase family.</text>
</comment>
<evidence type="ECO:0000313" key="8">
    <source>
        <dbReference type="EMBL" id="SDP64422.1"/>
    </source>
</evidence>
<evidence type="ECO:0000313" key="9">
    <source>
        <dbReference type="Proteomes" id="UP000199497"/>
    </source>
</evidence>
<evidence type="ECO:0000256" key="4">
    <source>
        <dbReference type="PIRSR" id="PIRSR000350-3"/>
    </source>
</evidence>
<dbReference type="InterPro" id="IPR016156">
    <property type="entry name" value="FAD/NAD-linked_Rdtase_dimer_sf"/>
</dbReference>
<evidence type="ECO:0000259" key="7">
    <source>
        <dbReference type="Pfam" id="PF07992"/>
    </source>
</evidence>
<reference evidence="9" key="1">
    <citation type="submission" date="2016-10" db="EMBL/GenBank/DDBJ databases">
        <authorList>
            <person name="Varghese N."/>
            <person name="Submissions S."/>
        </authorList>
    </citation>
    <scope>NUCLEOTIDE SEQUENCE [LARGE SCALE GENOMIC DNA]</scope>
    <source>
        <strain evidence="9">DSM 46732</strain>
    </source>
</reference>
<evidence type="ECO:0000259" key="6">
    <source>
        <dbReference type="Pfam" id="PF02852"/>
    </source>
</evidence>
<feature type="binding site" evidence="4">
    <location>
        <position position="325"/>
    </location>
    <ligand>
        <name>FAD</name>
        <dbReference type="ChEBI" id="CHEBI:57692"/>
    </ligand>
</feature>
<dbReference type="PANTHER" id="PTHR43014">
    <property type="entry name" value="MERCURIC REDUCTASE"/>
    <property type="match status" value="1"/>
</dbReference>
<sequence length="487" mass="51409">MAATDAEPDGAVRDSADYEYDVVVLGAGPAGENVAGRVVSGGLSVALVERERVGGECSFWACVPSKALLRSGHAVAEARRVEGAAQAVTGEPDITGTLRRRDSFVDQWDDRRQVDRVHELGVALFRGSGWVAGSGEVMVRDVHGTTLSLRAARAVVLATGSVPDHPEIPGLDEVDFWDSRAATSAERAPESLVVLGAGAVGVELAQAWARLGTDVLMIESGPRPLPAMADFAGELVGAALRADGVRMCPDSVVESVSRTPEGVALRLSGGTEVSAEHLLVATGRRAATGHLGLESVGLHEDGAVEVNEHGEVRGVSGGWLYAVGDVTGQARLTHQAKYAARVVADVVVARATGRHVTTEAFSRYMTSANRRAVPAVVFTDPEVAQVGYDPARAERAGHQVRTVELDIDSVGAVLRADGYRGRARFVVDERNEVLLGAVFVGQDVAELLQAATIAIVGEVPLRRLWHAVPVFPTVGEIWLRLLEAYGL</sequence>
<dbReference type="Gene3D" id="3.50.50.60">
    <property type="entry name" value="FAD/NAD(P)-binding domain"/>
    <property type="match status" value="2"/>
</dbReference>
<dbReference type="InterPro" id="IPR023753">
    <property type="entry name" value="FAD/NAD-binding_dom"/>
</dbReference>
<feature type="binding site" evidence="4">
    <location>
        <position position="129"/>
    </location>
    <ligand>
        <name>FAD</name>
        <dbReference type="ChEBI" id="CHEBI:57692"/>
    </ligand>
</feature>
<feature type="domain" description="FAD/NAD(P)-binding" evidence="7">
    <location>
        <begin position="20"/>
        <end position="337"/>
    </location>
</feature>
<protein>
    <submittedName>
        <fullName evidence="8">Dihydrolipoamide dehydrogenase</fullName>
    </submittedName>
</protein>
<keyword evidence="9" id="KW-1185">Reference proteome</keyword>
<feature type="binding site" evidence="4">
    <location>
        <position position="66"/>
    </location>
    <ligand>
        <name>FAD</name>
        <dbReference type="ChEBI" id="CHEBI:57692"/>
    </ligand>
</feature>
<dbReference type="PRINTS" id="PR00368">
    <property type="entry name" value="FADPNR"/>
</dbReference>
<dbReference type="Gene3D" id="3.30.390.30">
    <property type="match status" value="1"/>
</dbReference>
<dbReference type="SUPFAM" id="SSF55424">
    <property type="entry name" value="FAD/NAD-linked reductases, dimerisation (C-terminal) domain"/>
    <property type="match status" value="1"/>
</dbReference>
<dbReference type="Pfam" id="PF07992">
    <property type="entry name" value="Pyr_redox_2"/>
    <property type="match status" value="1"/>
</dbReference>